<evidence type="ECO:0000313" key="1">
    <source>
        <dbReference type="EMBL" id="KAF2451545.1"/>
    </source>
</evidence>
<gene>
    <name evidence="1" type="ORF">P171DRAFT_478581</name>
</gene>
<reference evidence="1" key="1">
    <citation type="journal article" date="2020" name="Stud. Mycol.">
        <title>101 Dothideomycetes genomes: a test case for predicting lifestyles and emergence of pathogens.</title>
        <authorList>
            <person name="Haridas S."/>
            <person name="Albert R."/>
            <person name="Binder M."/>
            <person name="Bloem J."/>
            <person name="Labutti K."/>
            <person name="Salamov A."/>
            <person name="Andreopoulos B."/>
            <person name="Baker S."/>
            <person name="Barry K."/>
            <person name="Bills G."/>
            <person name="Bluhm B."/>
            <person name="Cannon C."/>
            <person name="Castanera R."/>
            <person name="Culley D."/>
            <person name="Daum C."/>
            <person name="Ezra D."/>
            <person name="Gonzalez J."/>
            <person name="Henrissat B."/>
            <person name="Kuo A."/>
            <person name="Liang C."/>
            <person name="Lipzen A."/>
            <person name="Lutzoni F."/>
            <person name="Magnuson J."/>
            <person name="Mondo S."/>
            <person name="Nolan M."/>
            <person name="Ohm R."/>
            <person name="Pangilinan J."/>
            <person name="Park H.-J."/>
            <person name="Ramirez L."/>
            <person name="Alfaro M."/>
            <person name="Sun H."/>
            <person name="Tritt A."/>
            <person name="Yoshinaga Y."/>
            <person name="Zwiers L.-H."/>
            <person name="Turgeon B."/>
            <person name="Goodwin S."/>
            <person name="Spatafora J."/>
            <person name="Crous P."/>
            <person name="Grigoriev I."/>
        </authorList>
    </citation>
    <scope>NUCLEOTIDE SEQUENCE</scope>
    <source>
        <strain evidence="1">CBS 690.94</strain>
    </source>
</reference>
<dbReference type="OrthoDB" id="3734023at2759"/>
<accession>A0A9P4PWG9</accession>
<keyword evidence="2" id="KW-1185">Reference proteome</keyword>
<comment type="caution">
    <text evidence="1">The sequence shown here is derived from an EMBL/GenBank/DDBJ whole genome shotgun (WGS) entry which is preliminary data.</text>
</comment>
<sequence>MPEPSWPAPILHSADLLFKLPRELRDKVYADALDAHCPVGLTEDLLPHIPPILRENPSLLPEILEVLTRLKTFNLNCDDPHAAVLKSPRVCVNPYEVRHLNITCTEYASILDHADFEDLEEHEKIYQRTVSRCDWERLLDFPRLQDLAIYMQKREDNSLNTFDFGPVLYSLRAKLPQIKITFFLSFDTILRNLWDDPRWNNGDISADTPPYRPMGFVDMSDLVAPSTDEDLNYLLEHLSDYVHTGRMPGNRCIGTGLLDESPANRRALAKHYAVKEPALLRCLMRDHFEVYRKQQNGIPEGEST</sequence>
<proteinExistence type="predicted"/>
<dbReference type="AlphaFoldDB" id="A0A9P4PWG9"/>
<evidence type="ECO:0000313" key="2">
    <source>
        <dbReference type="Proteomes" id="UP000799764"/>
    </source>
</evidence>
<name>A0A9P4PWG9_9PLEO</name>
<dbReference type="EMBL" id="MU001492">
    <property type="protein sequence ID" value="KAF2451545.1"/>
    <property type="molecule type" value="Genomic_DNA"/>
</dbReference>
<organism evidence="1 2">
    <name type="scientific">Karstenula rhodostoma CBS 690.94</name>
    <dbReference type="NCBI Taxonomy" id="1392251"/>
    <lineage>
        <taxon>Eukaryota</taxon>
        <taxon>Fungi</taxon>
        <taxon>Dikarya</taxon>
        <taxon>Ascomycota</taxon>
        <taxon>Pezizomycotina</taxon>
        <taxon>Dothideomycetes</taxon>
        <taxon>Pleosporomycetidae</taxon>
        <taxon>Pleosporales</taxon>
        <taxon>Massarineae</taxon>
        <taxon>Didymosphaeriaceae</taxon>
        <taxon>Karstenula</taxon>
    </lineage>
</organism>
<protein>
    <submittedName>
        <fullName evidence="1">Uncharacterized protein</fullName>
    </submittedName>
</protein>
<dbReference type="Proteomes" id="UP000799764">
    <property type="component" value="Unassembled WGS sequence"/>
</dbReference>